<comment type="caution">
    <text evidence="9">The sequence shown here is derived from an EMBL/GenBank/DDBJ whole genome shotgun (WGS) entry which is preliminary data.</text>
</comment>
<evidence type="ECO:0000259" key="7">
    <source>
        <dbReference type="Pfam" id="PF01432"/>
    </source>
</evidence>
<evidence type="ECO:0000256" key="3">
    <source>
        <dbReference type="ARBA" id="ARBA00022801"/>
    </source>
</evidence>
<proteinExistence type="inferred from homology"/>
<dbReference type="CDD" id="cd09608">
    <property type="entry name" value="M3B_PepF"/>
    <property type="match status" value="1"/>
</dbReference>
<dbReference type="EC" id="3.4.24.-" evidence="6"/>
<evidence type="ECO:0000256" key="4">
    <source>
        <dbReference type="ARBA" id="ARBA00022833"/>
    </source>
</evidence>
<keyword evidence="5 6" id="KW-0482">Metalloprotease</keyword>
<reference evidence="9 10" key="1">
    <citation type="submission" date="2017-03" db="EMBL/GenBank/DDBJ databases">
        <title>Draft Genome sequence of Marispirochaeta sp. strain JC444.</title>
        <authorList>
            <person name="Shivani Y."/>
            <person name="Subhash Y."/>
            <person name="Sasikala C."/>
            <person name="Ramana C."/>
        </authorList>
    </citation>
    <scope>NUCLEOTIDE SEQUENCE [LARGE SCALE GENOMIC DNA]</scope>
    <source>
        <strain evidence="9 10">JC444</strain>
    </source>
</reference>
<keyword evidence="2 6" id="KW-0479">Metal-binding</keyword>
<dbReference type="STRING" id="1963862.B4O97_05595"/>
<keyword evidence="3 6" id="KW-0378">Hydrolase</keyword>
<dbReference type="Pfam" id="PF01432">
    <property type="entry name" value="Peptidase_M3"/>
    <property type="match status" value="1"/>
</dbReference>
<keyword evidence="4 6" id="KW-0862">Zinc</keyword>
<dbReference type="InterPro" id="IPR004438">
    <property type="entry name" value="Peptidase_M3B"/>
</dbReference>
<feature type="domain" description="Oligopeptidase F N-terminal" evidence="8">
    <location>
        <begin position="115"/>
        <end position="183"/>
    </location>
</feature>
<dbReference type="NCBIfam" id="TIGR00181">
    <property type="entry name" value="pepF"/>
    <property type="match status" value="1"/>
</dbReference>
<keyword evidence="10" id="KW-1185">Reference proteome</keyword>
<comment type="function">
    <text evidence="6">Has oligopeptidase activity and degrades a variety of small bioactive peptides.</text>
</comment>
<dbReference type="Proteomes" id="UP000192343">
    <property type="component" value="Unassembled WGS sequence"/>
</dbReference>
<dbReference type="Gene3D" id="1.20.140.70">
    <property type="entry name" value="Oligopeptidase f, N-terminal domain"/>
    <property type="match status" value="1"/>
</dbReference>
<evidence type="ECO:0000256" key="2">
    <source>
        <dbReference type="ARBA" id="ARBA00022723"/>
    </source>
</evidence>
<dbReference type="InterPro" id="IPR042088">
    <property type="entry name" value="OligoPept_F_C"/>
</dbReference>
<dbReference type="GO" id="GO:0006518">
    <property type="term" value="P:peptide metabolic process"/>
    <property type="evidence" value="ECO:0007669"/>
    <property type="project" value="TreeGrafter"/>
</dbReference>
<dbReference type="Gene3D" id="1.10.287.830">
    <property type="entry name" value="putative peptidase helix hairpin domain like"/>
    <property type="match status" value="1"/>
</dbReference>
<dbReference type="InterPro" id="IPR001567">
    <property type="entry name" value="Pept_M3A_M3B_dom"/>
</dbReference>
<organism evidence="9 10">
    <name type="scientific">Marispirochaeta aestuarii</name>
    <dbReference type="NCBI Taxonomy" id="1963862"/>
    <lineage>
        <taxon>Bacteria</taxon>
        <taxon>Pseudomonadati</taxon>
        <taxon>Spirochaetota</taxon>
        <taxon>Spirochaetia</taxon>
        <taxon>Spirochaetales</taxon>
        <taxon>Spirochaetaceae</taxon>
        <taxon>Marispirochaeta</taxon>
    </lineage>
</organism>
<dbReference type="OrthoDB" id="9766487at2"/>
<dbReference type="InterPro" id="IPR013647">
    <property type="entry name" value="OligopepF_N_dom"/>
</dbReference>
<feature type="domain" description="Peptidase M3A/M3B catalytic" evidence="7">
    <location>
        <begin position="204"/>
        <end position="584"/>
    </location>
</feature>
<evidence type="ECO:0000256" key="1">
    <source>
        <dbReference type="ARBA" id="ARBA00022670"/>
    </source>
</evidence>
<keyword evidence="1 6" id="KW-0645">Protease</keyword>
<accession>A0A1Y1S047</accession>
<name>A0A1Y1S047_9SPIO</name>
<comment type="cofactor">
    <cofactor evidence="6">
        <name>Zn(2+)</name>
        <dbReference type="ChEBI" id="CHEBI:29105"/>
    </cofactor>
    <text evidence="6">Binds 1 zinc ion.</text>
</comment>
<dbReference type="PANTHER" id="PTHR11804">
    <property type="entry name" value="PROTEASE M3 THIMET OLIGOPEPTIDASE-RELATED"/>
    <property type="match status" value="1"/>
</dbReference>
<dbReference type="InterPro" id="IPR045090">
    <property type="entry name" value="Pept_M3A_M3B"/>
</dbReference>
<dbReference type="GO" id="GO:0046872">
    <property type="term" value="F:metal ion binding"/>
    <property type="evidence" value="ECO:0007669"/>
    <property type="project" value="UniProtKB-UniRule"/>
</dbReference>
<dbReference type="GO" id="GO:0004222">
    <property type="term" value="F:metalloendopeptidase activity"/>
    <property type="evidence" value="ECO:0007669"/>
    <property type="project" value="UniProtKB-UniRule"/>
</dbReference>
<evidence type="ECO:0000256" key="5">
    <source>
        <dbReference type="ARBA" id="ARBA00023049"/>
    </source>
</evidence>
<sequence length="597" mass="68466">MSHTIPKREEINEAYTWDLGGLFPSSRDWEESLEEFTGQIKKIESFKGSLGNSAEHLSRVLETLIQHEELGERLGSYAYLRTSEDGGSDEHQARFARFMRAATESNSAMSYFRPEILALPDTVMEGFLQDPGVAEYSIMLGKMLRFKPHTLGEKEERLLSMQSEANQTASKSFKALTDVDLDFGEIETEEGPKPLTQSTFSAFLMDPDRNLREKAYRQFYGHYQAHKNTLAALYSGSVHLDIYRAKVRNYPSARAAALFPDKVDEEVYDNLIAVIHENLPVLHRYYSLRREKLGIDTLRHWDVYVPLTPKIRVRHSYEEAVDTIIPALAPLGDEYCDTLKQGLLGRWVDRYENKGKRSGAFSAGSYHGEPYILMNYKDDVFRDVFTLAHEGGHSMHSWYSVRNNPFQHYDYTIFEAEVASTFNEQLLGKYLMDRAESEEMKSYLVGKQIDEIVATIFRQTMFAEFEHLVHKMGEEGTPLTLESLRSTYRRLMEEYFGPEMKLEEVSDIEGLRIPHFYRAFYVYKYATGLSAAIALADRVLSGGDREREDYLSFLKSGGSRYPLESLQLAGVDMSSPDPVRNAMKRFEGLVDKLGELQ</sequence>
<dbReference type="SUPFAM" id="SSF55486">
    <property type="entry name" value="Metalloproteases ('zincins'), catalytic domain"/>
    <property type="match status" value="1"/>
</dbReference>
<dbReference type="PANTHER" id="PTHR11804:SF84">
    <property type="entry name" value="SACCHAROLYSIN"/>
    <property type="match status" value="1"/>
</dbReference>
<dbReference type="Pfam" id="PF08439">
    <property type="entry name" value="Peptidase_M3_N"/>
    <property type="match status" value="1"/>
</dbReference>
<protein>
    <recommendedName>
        <fullName evidence="6">Oligopeptidase F</fullName>
        <ecNumber evidence="6">3.4.24.-</ecNumber>
    </recommendedName>
</protein>
<evidence type="ECO:0000259" key="8">
    <source>
        <dbReference type="Pfam" id="PF08439"/>
    </source>
</evidence>
<dbReference type="Gene3D" id="1.10.1370.20">
    <property type="entry name" value="Oligoendopeptidase f, C-terminal domain"/>
    <property type="match status" value="1"/>
</dbReference>
<gene>
    <name evidence="9" type="ORF">B4O97_05595</name>
</gene>
<evidence type="ECO:0000256" key="6">
    <source>
        <dbReference type="RuleBase" id="RU368091"/>
    </source>
</evidence>
<dbReference type="GO" id="GO:0006508">
    <property type="term" value="P:proteolysis"/>
    <property type="evidence" value="ECO:0007669"/>
    <property type="project" value="UniProtKB-KW"/>
</dbReference>
<dbReference type="AlphaFoldDB" id="A0A1Y1S047"/>
<comment type="similarity">
    <text evidence="6">Belongs to the peptidase M3B family.</text>
</comment>
<evidence type="ECO:0000313" key="10">
    <source>
        <dbReference type="Proteomes" id="UP000192343"/>
    </source>
</evidence>
<dbReference type="RefSeq" id="WP_083049060.1">
    <property type="nucleotide sequence ID" value="NZ_MWQY01000005.1"/>
</dbReference>
<evidence type="ECO:0000313" key="9">
    <source>
        <dbReference type="EMBL" id="ORC36545.1"/>
    </source>
</evidence>
<dbReference type="EMBL" id="MWQY01000005">
    <property type="protein sequence ID" value="ORC36545.1"/>
    <property type="molecule type" value="Genomic_DNA"/>
</dbReference>